<dbReference type="Proteomes" id="UP000291142">
    <property type="component" value="Unassembled WGS sequence"/>
</dbReference>
<keyword evidence="1" id="KW-1133">Transmembrane helix</keyword>
<keyword evidence="1" id="KW-0812">Transmembrane</keyword>
<keyword evidence="1" id="KW-0472">Membrane</keyword>
<proteinExistence type="predicted"/>
<dbReference type="EMBL" id="SIRT01000002">
    <property type="protein sequence ID" value="TBN05606.1"/>
    <property type="molecule type" value="Genomic_DNA"/>
</dbReference>
<dbReference type="AlphaFoldDB" id="A0A4Q9FGP5"/>
<evidence type="ECO:0000256" key="1">
    <source>
        <dbReference type="SAM" id="Phobius"/>
    </source>
</evidence>
<feature type="transmembrane region" description="Helical" evidence="1">
    <location>
        <begin position="39"/>
        <end position="62"/>
    </location>
</feature>
<dbReference type="OrthoDB" id="4540541at2"/>
<name>A0A4Q9FGP5_9FLAO</name>
<evidence type="ECO:0000313" key="3">
    <source>
        <dbReference type="Proteomes" id="UP000291142"/>
    </source>
</evidence>
<feature type="transmembrane region" description="Helical" evidence="1">
    <location>
        <begin position="194"/>
        <end position="212"/>
    </location>
</feature>
<dbReference type="RefSeq" id="WP_130963223.1">
    <property type="nucleotide sequence ID" value="NZ_SIRT01000002.1"/>
</dbReference>
<evidence type="ECO:0000313" key="2">
    <source>
        <dbReference type="EMBL" id="TBN05606.1"/>
    </source>
</evidence>
<feature type="transmembrane region" description="Helical" evidence="1">
    <location>
        <begin position="102"/>
        <end position="124"/>
    </location>
</feature>
<protein>
    <submittedName>
        <fullName evidence="2">DUF1361 domain-containing protein</fullName>
    </submittedName>
</protein>
<feature type="transmembrane region" description="Helical" evidence="1">
    <location>
        <begin position="69"/>
        <end position="90"/>
    </location>
</feature>
<feature type="transmembrane region" description="Helical" evidence="1">
    <location>
        <begin position="144"/>
        <end position="163"/>
    </location>
</feature>
<feature type="transmembrane region" description="Helical" evidence="1">
    <location>
        <begin position="12"/>
        <end position="33"/>
    </location>
</feature>
<dbReference type="Pfam" id="PF07099">
    <property type="entry name" value="DUF1361"/>
    <property type="match status" value="1"/>
</dbReference>
<gene>
    <name evidence="2" type="ORF">EYD45_04850</name>
</gene>
<organism evidence="2 3">
    <name type="scientific">Hyunsoonleella flava</name>
    <dbReference type="NCBI Taxonomy" id="2527939"/>
    <lineage>
        <taxon>Bacteria</taxon>
        <taxon>Pseudomonadati</taxon>
        <taxon>Bacteroidota</taxon>
        <taxon>Flavobacteriia</taxon>
        <taxon>Flavobacteriales</taxon>
        <taxon>Flavobacteriaceae</taxon>
    </lineage>
</organism>
<comment type="caution">
    <text evidence="2">The sequence shown here is derived from an EMBL/GenBank/DDBJ whole genome shotgun (WGS) entry which is preliminary data.</text>
</comment>
<accession>A0A4Q9FGP5</accession>
<reference evidence="2 3" key="1">
    <citation type="submission" date="2019-02" db="EMBL/GenBank/DDBJ databases">
        <title>Hyunsoonleella sp., isolated from marine sediment.</title>
        <authorList>
            <person name="Liu B.-T."/>
        </authorList>
    </citation>
    <scope>NUCLEOTIDE SEQUENCE [LARGE SCALE GENOMIC DNA]</scope>
    <source>
        <strain evidence="2 3">T58</strain>
    </source>
</reference>
<dbReference type="InterPro" id="IPR009793">
    <property type="entry name" value="DUF1361"/>
</dbReference>
<keyword evidence="3" id="KW-1185">Reference proteome</keyword>
<sequence length="224" mass="26226">MDYVKNLFLSRFKTFALVSVSMLFSIILLMIRMKLTHSFFYLFLVWNLFLAAIPFAITTYLISIPKPNWLWLVLCFGVWLLFLPNAPYIVTDLLHLKMGNTSLLWLDVLVVLSFASNGLLLFFLSVLDMKSILKPYVSASKIKYLIFSLFFLNGFGVYLGRFLRYNSWEILSNPKYLFEDIFTILLQPFSNPEAWLFTFLFGLFLSLGFWMFQSLNTTHKQSQS</sequence>